<dbReference type="Pfam" id="PF06258">
    <property type="entry name" value="Mito_fiss_Elm1"/>
    <property type="match status" value="1"/>
</dbReference>
<dbReference type="EMBL" id="BMXI01000001">
    <property type="protein sequence ID" value="GHC40387.1"/>
    <property type="molecule type" value="Genomic_DNA"/>
</dbReference>
<dbReference type="RefSeq" id="WP_189566300.1">
    <property type="nucleotide sequence ID" value="NZ_BMXI01000001.1"/>
</dbReference>
<dbReference type="AlphaFoldDB" id="A0A918TCD7"/>
<name>A0A918TCD7_9BACT</name>
<dbReference type="InterPro" id="IPR009367">
    <property type="entry name" value="Elm1-like"/>
</dbReference>
<reference evidence="1" key="2">
    <citation type="submission" date="2020-09" db="EMBL/GenBank/DDBJ databases">
        <authorList>
            <person name="Sun Q."/>
            <person name="Kim S."/>
        </authorList>
    </citation>
    <scope>NUCLEOTIDE SEQUENCE</scope>
    <source>
        <strain evidence="1">KCTC 12988</strain>
    </source>
</reference>
<evidence type="ECO:0000313" key="1">
    <source>
        <dbReference type="EMBL" id="GHC40387.1"/>
    </source>
</evidence>
<dbReference type="Proteomes" id="UP000644507">
    <property type="component" value="Unassembled WGS sequence"/>
</dbReference>
<reference evidence="1" key="1">
    <citation type="journal article" date="2014" name="Int. J. Syst. Evol. Microbiol.">
        <title>Complete genome sequence of Corynebacterium casei LMG S-19264T (=DSM 44701T), isolated from a smear-ripened cheese.</title>
        <authorList>
            <consortium name="US DOE Joint Genome Institute (JGI-PGF)"/>
            <person name="Walter F."/>
            <person name="Albersmeier A."/>
            <person name="Kalinowski J."/>
            <person name="Ruckert C."/>
        </authorList>
    </citation>
    <scope>NUCLEOTIDE SEQUENCE</scope>
    <source>
        <strain evidence="1">KCTC 12988</strain>
    </source>
</reference>
<proteinExistence type="predicted"/>
<keyword evidence="2" id="KW-1185">Reference proteome</keyword>
<comment type="caution">
    <text evidence="1">The sequence shown here is derived from an EMBL/GenBank/DDBJ whole genome shotgun (WGS) entry which is preliminary data.</text>
</comment>
<organism evidence="1 2">
    <name type="scientific">Roseibacillus persicicus</name>
    <dbReference type="NCBI Taxonomy" id="454148"/>
    <lineage>
        <taxon>Bacteria</taxon>
        <taxon>Pseudomonadati</taxon>
        <taxon>Verrucomicrobiota</taxon>
        <taxon>Verrucomicrobiia</taxon>
        <taxon>Verrucomicrobiales</taxon>
        <taxon>Verrucomicrobiaceae</taxon>
        <taxon>Roseibacillus</taxon>
    </lineage>
</organism>
<evidence type="ECO:0000313" key="2">
    <source>
        <dbReference type="Proteomes" id="UP000644507"/>
    </source>
</evidence>
<sequence>MHLLILSDGKKGHENQTLGLAEAILRRRTGTYEISSISQSKSGPVADRRPDAILAAGHSTHPFLLRLARRYRCPSIVVMKPSLPSFLFSQCLIPEHDLKPGKKLKPNIIATKGALNRIPEALPPKTEAGLIMLGGPSKHFDWQTQPLLAAIERIVSQEPQRPWTVGDSRRTPADLLPLLAEKLPNLEAVSHQDSPPDWLRDQMLEAEVAWITPDSTSMLFEALTAGCCLGTLPLTPNETRLSRAHDLLASQGWLTPFKSYSPPLPQAPAPLHESARCADLLLERLA</sequence>
<gene>
    <name evidence="1" type="ORF">GCM10007100_01050</name>
</gene>
<protein>
    <submittedName>
        <fullName evidence="1">Nucleoside-diphosphate sugar epimerase</fullName>
    </submittedName>
</protein>
<accession>A0A918TCD7</accession>